<sequence>MEKIVVLDALAIPEAYPLKRPSFEHEWVEYPNSKYEELVSRALDATIVATSKCRLDSQVLSQLPKLKHVAVMATGYNNVDVAYCKEHGIAVTNIQDYSTESVAEHTITMMLMLSRSMLKTKDTIASGAWSKSPIFFMMPGPIVDLKGATLTVIGAGAIGSRIIELAKAFGMNTLKAERKGAASVREGYTEFYKAIESADFISVNCPLTADTANLIAAEDFERVKRNLILVNNARGGVVNEEDLVEAILSGKIAGAASDVVSAEPLPENHPYNKILGNDNFILTPHQGWCSHASLVVLVQQLVDNMEAVYNGKTLRRVV</sequence>
<dbReference type="PANTHER" id="PTHR43761">
    <property type="entry name" value="D-ISOMER SPECIFIC 2-HYDROXYACID DEHYDROGENASE FAMILY PROTEIN (AFU_ORTHOLOGUE AFUA_1G13630)"/>
    <property type="match status" value="1"/>
</dbReference>
<evidence type="ECO:0000259" key="5">
    <source>
        <dbReference type="Pfam" id="PF00389"/>
    </source>
</evidence>
<evidence type="ECO:0000313" key="7">
    <source>
        <dbReference type="EMBL" id="SPT70163.1"/>
    </source>
</evidence>
<proteinExistence type="inferred from homology"/>
<keyword evidence="3" id="KW-0520">NAD</keyword>
<evidence type="ECO:0000256" key="1">
    <source>
        <dbReference type="ARBA" id="ARBA00005854"/>
    </source>
</evidence>
<feature type="domain" description="D-isomer specific 2-hydroxyacid dehydrogenase NAD-binding" evidence="6">
    <location>
        <begin position="107"/>
        <end position="287"/>
    </location>
</feature>
<dbReference type="InterPro" id="IPR050418">
    <property type="entry name" value="D-iso_2-hydroxyacid_DH_PdxB"/>
</dbReference>
<keyword evidence="8" id="KW-1185">Reference proteome</keyword>
<dbReference type="Pfam" id="PF02826">
    <property type="entry name" value="2-Hacid_dh_C"/>
    <property type="match status" value="1"/>
</dbReference>
<dbReference type="Pfam" id="PF00389">
    <property type="entry name" value="2-Hacid_dh"/>
    <property type="match status" value="1"/>
</dbReference>
<dbReference type="Proteomes" id="UP000250086">
    <property type="component" value="Unassembled WGS sequence"/>
</dbReference>
<dbReference type="InterPro" id="IPR029753">
    <property type="entry name" value="D-isomer_DH_CS"/>
</dbReference>
<dbReference type="PROSITE" id="PS00671">
    <property type="entry name" value="D_2_HYDROXYACID_DH_3"/>
    <property type="match status" value="1"/>
</dbReference>
<name>A0A2X0V8S7_9GAMM</name>
<evidence type="ECO:0000256" key="4">
    <source>
        <dbReference type="RuleBase" id="RU003719"/>
    </source>
</evidence>
<protein>
    <submittedName>
        <fullName evidence="7">2-hydroxyacid dehydrogenase HI_1556</fullName>
        <ecNumber evidence="7">1.-.-.-</ecNumber>
    </submittedName>
</protein>
<dbReference type="SUPFAM" id="SSF51735">
    <property type="entry name" value="NAD(P)-binding Rossmann-fold domains"/>
    <property type="match status" value="1"/>
</dbReference>
<organism evidence="7 8">
    <name type="scientific">Anaerobiospirillum thomasii</name>
    <dbReference type="NCBI Taxonomy" id="179995"/>
    <lineage>
        <taxon>Bacteria</taxon>
        <taxon>Pseudomonadati</taxon>
        <taxon>Pseudomonadota</taxon>
        <taxon>Gammaproteobacteria</taxon>
        <taxon>Aeromonadales</taxon>
        <taxon>Succinivibrionaceae</taxon>
        <taxon>Anaerobiospirillum</taxon>
    </lineage>
</organism>
<dbReference type="PANTHER" id="PTHR43761:SF1">
    <property type="entry name" value="D-ISOMER SPECIFIC 2-HYDROXYACID DEHYDROGENASE CATALYTIC DOMAIN-CONTAINING PROTEIN-RELATED"/>
    <property type="match status" value="1"/>
</dbReference>
<dbReference type="GO" id="GO:0051287">
    <property type="term" value="F:NAD binding"/>
    <property type="evidence" value="ECO:0007669"/>
    <property type="project" value="InterPro"/>
</dbReference>
<accession>A0A2X0V8S7</accession>
<evidence type="ECO:0000259" key="6">
    <source>
        <dbReference type="Pfam" id="PF02826"/>
    </source>
</evidence>
<dbReference type="RefSeq" id="WP_113744267.1">
    <property type="nucleotide sequence ID" value="NZ_UAPV01000001.1"/>
</dbReference>
<dbReference type="InterPro" id="IPR006139">
    <property type="entry name" value="D-isomer_2_OHA_DH_cat_dom"/>
</dbReference>
<dbReference type="EMBL" id="UAPV01000001">
    <property type="protein sequence ID" value="SPT70163.1"/>
    <property type="molecule type" value="Genomic_DNA"/>
</dbReference>
<dbReference type="Gene3D" id="3.40.50.720">
    <property type="entry name" value="NAD(P)-binding Rossmann-like Domain"/>
    <property type="match status" value="2"/>
</dbReference>
<dbReference type="AlphaFoldDB" id="A0A2X0V8S7"/>
<evidence type="ECO:0000256" key="2">
    <source>
        <dbReference type="ARBA" id="ARBA00023002"/>
    </source>
</evidence>
<dbReference type="SUPFAM" id="SSF52283">
    <property type="entry name" value="Formate/glycerate dehydrogenase catalytic domain-like"/>
    <property type="match status" value="1"/>
</dbReference>
<feature type="domain" description="D-isomer specific 2-hydroxyacid dehydrogenase catalytic" evidence="5">
    <location>
        <begin position="6"/>
        <end position="318"/>
    </location>
</feature>
<dbReference type="EC" id="1.-.-.-" evidence="7"/>
<evidence type="ECO:0000256" key="3">
    <source>
        <dbReference type="ARBA" id="ARBA00023027"/>
    </source>
</evidence>
<evidence type="ECO:0000313" key="8">
    <source>
        <dbReference type="Proteomes" id="UP000250086"/>
    </source>
</evidence>
<gene>
    <name evidence="7" type="ORF">NCTC13093_01568</name>
</gene>
<dbReference type="GO" id="GO:0016616">
    <property type="term" value="F:oxidoreductase activity, acting on the CH-OH group of donors, NAD or NADP as acceptor"/>
    <property type="evidence" value="ECO:0007669"/>
    <property type="project" value="InterPro"/>
</dbReference>
<dbReference type="InterPro" id="IPR036291">
    <property type="entry name" value="NAD(P)-bd_dom_sf"/>
</dbReference>
<keyword evidence="2 4" id="KW-0560">Oxidoreductase</keyword>
<reference evidence="7 8" key="1">
    <citation type="submission" date="2018-06" db="EMBL/GenBank/DDBJ databases">
        <authorList>
            <consortium name="Pathogen Informatics"/>
            <person name="Doyle S."/>
        </authorList>
    </citation>
    <scope>NUCLEOTIDE SEQUENCE [LARGE SCALE GENOMIC DNA]</scope>
    <source>
        <strain evidence="7 8">NCTC13093</strain>
    </source>
</reference>
<dbReference type="InterPro" id="IPR006140">
    <property type="entry name" value="D-isomer_DH_NAD-bd"/>
</dbReference>
<comment type="similarity">
    <text evidence="1 4">Belongs to the D-isomer specific 2-hydroxyacid dehydrogenase family.</text>
</comment>